<proteinExistence type="predicted"/>
<keyword evidence="2" id="KW-1185">Reference proteome</keyword>
<accession>A0A4Y2ETZ9</accession>
<name>A0A4Y2ETZ9_ARAVE</name>
<evidence type="ECO:0000313" key="1">
    <source>
        <dbReference type="EMBL" id="GBM31375.1"/>
    </source>
</evidence>
<sequence length="86" mass="9726">MTRTTPELAPPSPDFRTTRFPVHLTGLFWYPRLGWGTSLFPHVNNGKCDVSQPNWEYQNRPPNPMGGSVGMGYGHYTSGRTFGYCM</sequence>
<evidence type="ECO:0000313" key="2">
    <source>
        <dbReference type="Proteomes" id="UP000499080"/>
    </source>
</evidence>
<dbReference type="AlphaFoldDB" id="A0A4Y2ETZ9"/>
<gene>
    <name evidence="1" type="ORF">AVEN_99596_1</name>
</gene>
<dbReference type="Proteomes" id="UP000499080">
    <property type="component" value="Unassembled WGS sequence"/>
</dbReference>
<reference evidence="1 2" key="1">
    <citation type="journal article" date="2019" name="Sci. Rep.">
        <title>Orb-weaving spider Araneus ventricosus genome elucidates the spidroin gene catalogue.</title>
        <authorList>
            <person name="Kono N."/>
            <person name="Nakamura H."/>
            <person name="Ohtoshi R."/>
            <person name="Moran D.A.P."/>
            <person name="Shinohara A."/>
            <person name="Yoshida Y."/>
            <person name="Fujiwara M."/>
            <person name="Mori M."/>
            <person name="Tomita M."/>
            <person name="Arakawa K."/>
        </authorList>
    </citation>
    <scope>NUCLEOTIDE SEQUENCE [LARGE SCALE GENOMIC DNA]</scope>
</reference>
<organism evidence="1 2">
    <name type="scientific">Araneus ventricosus</name>
    <name type="common">Orbweaver spider</name>
    <name type="synonym">Epeira ventricosa</name>
    <dbReference type="NCBI Taxonomy" id="182803"/>
    <lineage>
        <taxon>Eukaryota</taxon>
        <taxon>Metazoa</taxon>
        <taxon>Ecdysozoa</taxon>
        <taxon>Arthropoda</taxon>
        <taxon>Chelicerata</taxon>
        <taxon>Arachnida</taxon>
        <taxon>Araneae</taxon>
        <taxon>Araneomorphae</taxon>
        <taxon>Entelegynae</taxon>
        <taxon>Araneoidea</taxon>
        <taxon>Araneidae</taxon>
        <taxon>Araneus</taxon>
    </lineage>
</organism>
<dbReference type="EMBL" id="BGPR01000682">
    <property type="protein sequence ID" value="GBM31375.1"/>
    <property type="molecule type" value="Genomic_DNA"/>
</dbReference>
<protein>
    <submittedName>
        <fullName evidence="1">Uncharacterized protein</fullName>
    </submittedName>
</protein>
<comment type="caution">
    <text evidence="1">The sequence shown here is derived from an EMBL/GenBank/DDBJ whole genome shotgun (WGS) entry which is preliminary data.</text>
</comment>